<accession>A0AAD9XHH8</accession>
<organism evidence="1 2">
    <name type="scientific">Dipteronia dyeriana</name>
    <dbReference type="NCBI Taxonomy" id="168575"/>
    <lineage>
        <taxon>Eukaryota</taxon>
        <taxon>Viridiplantae</taxon>
        <taxon>Streptophyta</taxon>
        <taxon>Embryophyta</taxon>
        <taxon>Tracheophyta</taxon>
        <taxon>Spermatophyta</taxon>
        <taxon>Magnoliopsida</taxon>
        <taxon>eudicotyledons</taxon>
        <taxon>Gunneridae</taxon>
        <taxon>Pentapetalae</taxon>
        <taxon>rosids</taxon>
        <taxon>malvids</taxon>
        <taxon>Sapindales</taxon>
        <taxon>Sapindaceae</taxon>
        <taxon>Hippocastanoideae</taxon>
        <taxon>Acereae</taxon>
        <taxon>Dipteronia</taxon>
    </lineage>
</organism>
<dbReference type="InterPro" id="IPR006502">
    <property type="entry name" value="PDDEXK-like"/>
</dbReference>
<dbReference type="PANTHER" id="PTHR31579:SF34">
    <property type="entry name" value="T14N5.3 PROTEIN"/>
    <property type="match status" value="1"/>
</dbReference>
<name>A0AAD9XHH8_9ROSI</name>
<dbReference type="Pfam" id="PF04720">
    <property type="entry name" value="PDDEXK_6"/>
    <property type="match status" value="1"/>
</dbReference>
<dbReference type="Proteomes" id="UP001280121">
    <property type="component" value="Unassembled WGS sequence"/>
</dbReference>
<protein>
    <submittedName>
        <fullName evidence="1">Uncharacterized protein</fullName>
    </submittedName>
</protein>
<dbReference type="NCBIfam" id="TIGR01615">
    <property type="entry name" value="A_thal_3542"/>
    <property type="match status" value="1"/>
</dbReference>
<dbReference type="EMBL" id="JANJYI010000002">
    <property type="protein sequence ID" value="KAK2659301.1"/>
    <property type="molecule type" value="Genomic_DNA"/>
</dbReference>
<evidence type="ECO:0000313" key="1">
    <source>
        <dbReference type="EMBL" id="KAK2659301.1"/>
    </source>
</evidence>
<reference evidence="1" key="1">
    <citation type="journal article" date="2023" name="Plant J.">
        <title>Genome sequences and population genomics provide insights into the demographic history, inbreeding, and mutation load of two 'living fossil' tree species of Dipteronia.</title>
        <authorList>
            <person name="Feng Y."/>
            <person name="Comes H.P."/>
            <person name="Chen J."/>
            <person name="Zhu S."/>
            <person name="Lu R."/>
            <person name="Zhang X."/>
            <person name="Li P."/>
            <person name="Qiu J."/>
            <person name="Olsen K.M."/>
            <person name="Qiu Y."/>
        </authorList>
    </citation>
    <scope>NUCLEOTIDE SEQUENCE</scope>
    <source>
        <strain evidence="1">KIB01</strain>
    </source>
</reference>
<sequence>MGSLGDEDLDQMVRDYIELPDSSSSTTSLKSSISTTSLNRQSTYLTLQEVLGKQSTDVEVEIGEKISVYLKNMSSTVGERETRNQKKWVVMKLIMDGYDASLCKTTWDNYSSFSCPKVFRFTGNYEYIEVTVVDKGGDGVHEKEKSPTRLIVDMEFRSQFEVARPTRAYKELINTLPVIFVGTEEKLNKILCLLCPASNQSLKEKGLHIPPWRSDIYMQSKWLSKNFKRVSFSSNNIDHFGMDQNKEKHTSQCCPFIF</sequence>
<dbReference type="AlphaFoldDB" id="A0AAD9XHH8"/>
<comment type="caution">
    <text evidence="1">The sequence shown here is derived from an EMBL/GenBank/DDBJ whole genome shotgun (WGS) entry which is preliminary data.</text>
</comment>
<gene>
    <name evidence="1" type="ORF">Ddye_005834</name>
</gene>
<dbReference type="PANTHER" id="PTHR31579">
    <property type="entry name" value="OS03G0796600 PROTEIN"/>
    <property type="match status" value="1"/>
</dbReference>
<proteinExistence type="predicted"/>
<keyword evidence="2" id="KW-1185">Reference proteome</keyword>
<evidence type="ECO:0000313" key="2">
    <source>
        <dbReference type="Proteomes" id="UP001280121"/>
    </source>
</evidence>